<proteinExistence type="predicted"/>
<reference evidence="2" key="1">
    <citation type="submission" date="2021-01" db="EMBL/GenBank/DDBJ databases">
        <authorList>
            <person name="Corre E."/>
            <person name="Pelletier E."/>
            <person name="Niang G."/>
            <person name="Scheremetjew M."/>
            <person name="Finn R."/>
            <person name="Kale V."/>
            <person name="Holt S."/>
            <person name="Cochrane G."/>
            <person name="Meng A."/>
            <person name="Brown T."/>
            <person name="Cohen L."/>
        </authorList>
    </citation>
    <scope>NUCLEOTIDE SEQUENCE</scope>
    <source>
        <strain evidence="2">CCMP1661</strain>
    </source>
</reference>
<organism evidence="2">
    <name type="scientific">Fibrocapsa japonica</name>
    <dbReference type="NCBI Taxonomy" id="94617"/>
    <lineage>
        <taxon>Eukaryota</taxon>
        <taxon>Sar</taxon>
        <taxon>Stramenopiles</taxon>
        <taxon>Ochrophyta</taxon>
        <taxon>Raphidophyceae</taxon>
        <taxon>Chattonellales</taxon>
        <taxon>Chattonellaceae</taxon>
        <taxon>Fibrocapsa</taxon>
    </lineage>
</organism>
<evidence type="ECO:0008006" key="3">
    <source>
        <dbReference type="Google" id="ProtNLM"/>
    </source>
</evidence>
<dbReference type="Gene3D" id="2.80.10.50">
    <property type="match status" value="1"/>
</dbReference>
<evidence type="ECO:0000256" key="1">
    <source>
        <dbReference type="SAM" id="SignalP"/>
    </source>
</evidence>
<feature type="chain" id="PRO_5031397541" description="Ricin B lectin domain-containing protein" evidence="1">
    <location>
        <begin position="31"/>
        <end position="566"/>
    </location>
</feature>
<protein>
    <recommendedName>
        <fullName evidence="3">Ricin B lectin domain-containing protein</fullName>
    </recommendedName>
</protein>
<feature type="signal peptide" evidence="1">
    <location>
        <begin position="1"/>
        <end position="30"/>
    </location>
</feature>
<dbReference type="AlphaFoldDB" id="A0A7S2V6M0"/>
<sequence length="566" mass="62489">MYFLYNMQHTAPLLFVVLSSLLVGLPGGLSTLIRGGSTENFATSCLGGSDFSIAYEGTCSYDGVTEALQARLDQLENACTHDAATEIQYLSGITEVEAIKKVIAQSCKQTVEYLPFENVFAEGKQFDVEYFNGNTWLNNNRKVKDADGVYVNDLESNGHRIKEIYETKAHSSGIEWPYYVPNFEECKLRAAMCCFVQDRQADDNNGDCATPYDVGCADANPVDNTDICYVDMSKAPQSSRVAHGFAIFENGGEDFSHCHGIAWGDDPSDAGARYKANGLFYMSLYDSLYKSGYTSNVPGSPMCSCVEHMPVVTRSDCTEIAANESVEIKFSASTGELVVGIVSVDIDFHACHGENNVDDDLSAYYKRLVHEGKASQHEKDILDTMLVGDCQEAIEDFLASQWFAPKAGITITNFESRMRIYAEKNKILAEGVGARLSTYSDSYWEIKQVSCGDMSHVGEECLYIQNAESKRRLYAEVNQDGENGVGATYDESIHEDQKWMFKMEDCDGEECYLIVNAHSGRRLYASSASDSGMRPGFGGDSGSSWGETFGAVNPSDPIEDNQKWFL</sequence>
<dbReference type="EMBL" id="HBHR01024119">
    <property type="protein sequence ID" value="CAD9875561.1"/>
    <property type="molecule type" value="Transcribed_RNA"/>
</dbReference>
<evidence type="ECO:0000313" key="2">
    <source>
        <dbReference type="EMBL" id="CAD9875561.1"/>
    </source>
</evidence>
<keyword evidence="1" id="KW-0732">Signal</keyword>
<accession>A0A7S2V6M0</accession>
<name>A0A7S2V6M0_9STRA</name>
<gene>
    <name evidence="2" type="ORF">FJAP1339_LOCUS12412</name>
</gene>